<organism evidence="3 4">
    <name type="scientific">Gordonia effusa NBRC 100432</name>
    <dbReference type="NCBI Taxonomy" id="1077974"/>
    <lineage>
        <taxon>Bacteria</taxon>
        <taxon>Bacillati</taxon>
        <taxon>Actinomycetota</taxon>
        <taxon>Actinomycetes</taxon>
        <taxon>Mycobacteriales</taxon>
        <taxon>Gordoniaceae</taxon>
        <taxon>Gordonia</taxon>
    </lineage>
</organism>
<evidence type="ECO:0000313" key="4">
    <source>
        <dbReference type="Proteomes" id="UP000035034"/>
    </source>
</evidence>
<evidence type="ECO:0000313" key="3">
    <source>
        <dbReference type="EMBL" id="GAB18374.1"/>
    </source>
</evidence>
<keyword evidence="1" id="KW-0472">Membrane</keyword>
<comment type="caution">
    <text evidence="3">The sequence shown here is derived from an EMBL/GenBank/DDBJ whole genome shotgun (WGS) entry which is preliminary data.</text>
</comment>
<evidence type="ECO:0000259" key="2">
    <source>
        <dbReference type="Pfam" id="PF10756"/>
    </source>
</evidence>
<gene>
    <name evidence="3" type="ORF">GOEFS_053_00030</name>
</gene>
<dbReference type="Pfam" id="PF10756">
    <property type="entry name" value="bPH_6"/>
    <property type="match status" value="1"/>
</dbReference>
<feature type="transmembrane region" description="Helical" evidence="1">
    <location>
        <begin position="20"/>
        <end position="53"/>
    </location>
</feature>
<protein>
    <recommendedName>
        <fullName evidence="2">Low molecular weight protein antigen 6 PH domain-containing protein</fullName>
    </recommendedName>
</protein>
<dbReference type="eggNOG" id="ENOG5033EBJ">
    <property type="taxonomic scope" value="Bacteria"/>
</dbReference>
<accession>H0QZX3</accession>
<dbReference type="EMBL" id="BAEH01000053">
    <property type="protein sequence ID" value="GAB18374.1"/>
    <property type="molecule type" value="Genomic_DNA"/>
</dbReference>
<feature type="domain" description="Low molecular weight protein antigen 6 PH" evidence="2">
    <location>
        <begin position="60"/>
        <end position="130"/>
    </location>
</feature>
<dbReference type="InterPro" id="IPR019692">
    <property type="entry name" value="CFP-6_PH"/>
</dbReference>
<reference evidence="3 4" key="1">
    <citation type="submission" date="2011-12" db="EMBL/GenBank/DDBJ databases">
        <title>Whole genome shotgun sequence of Gordonia effusa NBRC 100432.</title>
        <authorList>
            <person name="Yoshida I."/>
            <person name="Takarada H."/>
            <person name="Hosoyama A."/>
            <person name="Tsuchikane K."/>
            <person name="Katsumata H."/>
            <person name="Yamazaki S."/>
            <person name="Fujita N."/>
        </authorList>
    </citation>
    <scope>NUCLEOTIDE SEQUENCE [LARGE SCALE GENOMIC DNA]</scope>
    <source>
        <strain evidence="3 4">NBRC 100432</strain>
    </source>
</reference>
<keyword evidence="1" id="KW-1133">Transmembrane helix</keyword>
<dbReference type="STRING" id="1077974.GOEFS_053_00030"/>
<keyword evidence="4" id="KW-1185">Reference proteome</keyword>
<evidence type="ECO:0000256" key="1">
    <source>
        <dbReference type="SAM" id="Phobius"/>
    </source>
</evidence>
<dbReference type="RefSeq" id="WP_007317711.1">
    <property type="nucleotide sequence ID" value="NZ_BAEH01000053.1"/>
</dbReference>
<name>H0QZX3_9ACTN</name>
<dbReference type="AlphaFoldDB" id="H0QZX3"/>
<sequence length="139" mass="15101">MSKTETSATIDLPVTIRISGIAYLSVLMAALVAVIVAGVNLIIFGWVLILPVVLGFWIHRLRTIVTDDGLRAVSTFRTTEVAWSELDGLQFPKWGPVRAVRPDKSYVKLPAVGFGDLPLLSLASRGRIPNPYDGVDDLA</sequence>
<dbReference type="Proteomes" id="UP000035034">
    <property type="component" value="Unassembled WGS sequence"/>
</dbReference>
<proteinExistence type="predicted"/>
<keyword evidence="1" id="KW-0812">Transmembrane</keyword>